<reference evidence="2 3" key="1">
    <citation type="journal article" date="2024" name="G3 (Bethesda)">
        <title>Genome assembly of Hibiscus sabdariffa L. provides insights into metabolisms of medicinal natural products.</title>
        <authorList>
            <person name="Kim T."/>
        </authorList>
    </citation>
    <scope>NUCLEOTIDE SEQUENCE [LARGE SCALE GENOMIC DNA]</scope>
    <source>
        <strain evidence="2">TK-2024</strain>
        <tissue evidence="2">Old leaves</tissue>
    </source>
</reference>
<evidence type="ECO:0000313" key="2">
    <source>
        <dbReference type="EMBL" id="KAK8513389.1"/>
    </source>
</evidence>
<sequence>MSGSVSDTASFALKDNRETQVMEKGGGRHMGIHRGTVSNGVQEPPATSEESNNVSLSEAETALKLGFESRAFPGNGREVDFLKDVPSWSQHSRTATDGNIILYAAPLLFFFYHGAAEPEHRGAIMQLVEEAGNSKQIQALGGHKTFHRKLKLVQAKTEQGQCGEVKEYVTRMLLPGLLPEEAPPKKMLDFDLNLPYQE</sequence>
<gene>
    <name evidence="2" type="ORF">V6N12_052580</name>
</gene>
<protein>
    <submittedName>
        <fullName evidence="2">Uncharacterized protein</fullName>
    </submittedName>
</protein>
<evidence type="ECO:0000313" key="3">
    <source>
        <dbReference type="Proteomes" id="UP001472677"/>
    </source>
</evidence>
<organism evidence="2 3">
    <name type="scientific">Hibiscus sabdariffa</name>
    <name type="common">roselle</name>
    <dbReference type="NCBI Taxonomy" id="183260"/>
    <lineage>
        <taxon>Eukaryota</taxon>
        <taxon>Viridiplantae</taxon>
        <taxon>Streptophyta</taxon>
        <taxon>Embryophyta</taxon>
        <taxon>Tracheophyta</taxon>
        <taxon>Spermatophyta</taxon>
        <taxon>Magnoliopsida</taxon>
        <taxon>eudicotyledons</taxon>
        <taxon>Gunneridae</taxon>
        <taxon>Pentapetalae</taxon>
        <taxon>rosids</taxon>
        <taxon>malvids</taxon>
        <taxon>Malvales</taxon>
        <taxon>Malvaceae</taxon>
        <taxon>Malvoideae</taxon>
        <taxon>Hibiscus</taxon>
    </lineage>
</organism>
<accession>A0ABR2C1Y2</accession>
<dbReference type="EMBL" id="JBBPBM010000069">
    <property type="protein sequence ID" value="KAK8513389.1"/>
    <property type="molecule type" value="Genomic_DNA"/>
</dbReference>
<keyword evidence="3" id="KW-1185">Reference proteome</keyword>
<feature type="region of interest" description="Disordered" evidence="1">
    <location>
        <begin position="1"/>
        <end position="54"/>
    </location>
</feature>
<comment type="caution">
    <text evidence="2">The sequence shown here is derived from an EMBL/GenBank/DDBJ whole genome shotgun (WGS) entry which is preliminary data.</text>
</comment>
<name>A0ABR2C1Y2_9ROSI</name>
<evidence type="ECO:0000256" key="1">
    <source>
        <dbReference type="SAM" id="MobiDB-lite"/>
    </source>
</evidence>
<dbReference type="Proteomes" id="UP001472677">
    <property type="component" value="Unassembled WGS sequence"/>
</dbReference>
<proteinExistence type="predicted"/>